<comment type="caution">
    <text evidence="1">The sequence shown here is derived from an EMBL/GenBank/DDBJ whole genome shotgun (WGS) entry which is preliminary data.</text>
</comment>
<dbReference type="EMBL" id="BMKL01000001">
    <property type="protein sequence ID" value="GGD92798.1"/>
    <property type="molecule type" value="Genomic_DNA"/>
</dbReference>
<proteinExistence type="predicted"/>
<sequence>MKAARSFKWTLGAMAVIAIAFAIRFLLAEGAPTIERDGLTFASPHLATALQRTQPGSGVRIISTFRDGEVPCKAFVGEGASGIACRERGGWHLRVVRSGVSLDDPAGTKALELALRRSAAEMSQ</sequence>
<dbReference type="RefSeq" id="WP_188644184.1">
    <property type="nucleotide sequence ID" value="NZ_BMKL01000001.1"/>
</dbReference>
<evidence type="ECO:0000313" key="1">
    <source>
        <dbReference type="EMBL" id="GGD92798.1"/>
    </source>
</evidence>
<organism evidence="1 2">
    <name type="scientific">Tsuneonella deserti</name>
    <dbReference type="NCBI Taxonomy" id="2035528"/>
    <lineage>
        <taxon>Bacteria</taxon>
        <taxon>Pseudomonadati</taxon>
        <taxon>Pseudomonadota</taxon>
        <taxon>Alphaproteobacteria</taxon>
        <taxon>Sphingomonadales</taxon>
        <taxon>Erythrobacteraceae</taxon>
        <taxon>Tsuneonella</taxon>
    </lineage>
</organism>
<gene>
    <name evidence="1" type="ORF">GCM10011515_10630</name>
</gene>
<keyword evidence="2" id="KW-1185">Reference proteome</keyword>
<dbReference type="Proteomes" id="UP000619041">
    <property type="component" value="Unassembled WGS sequence"/>
</dbReference>
<protein>
    <submittedName>
        <fullName evidence="1">Uncharacterized protein</fullName>
    </submittedName>
</protein>
<reference evidence="2" key="1">
    <citation type="journal article" date="2019" name="Int. J. Syst. Evol. Microbiol.">
        <title>The Global Catalogue of Microorganisms (GCM) 10K type strain sequencing project: providing services to taxonomists for standard genome sequencing and annotation.</title>
        <authorList>
            <consortium name="The Broad Institute Genomics Platform"/>
            <consortium name="The Broad Institute Genome Sequencing Center for Infectious Disease"/>
            <person name="Wu L."/>
            <person name="Ma J."/>
        </authorList>
    </citation>
    <scope>NUCLEOTIDE SEQUENCE [LARGE SCALE GENOMIC DNA]</scope>
    <source>
        <strain evidence="2">CGMCC 1.15959</strain>
    </source>
</reference>
<accession>A0ABQ1S7K2</accession>
<name>A0ABQ1S7K2_9SPHN</name>
<evidence type="ECO:0000313" key="2">
    <source>
        <dbReference type="Proteomes" id="UP000619041"/>
    </source>
</evidence>